<dbReference type="AlphaFoldDB" id="A0AA38FYV4"/>
<evidence type="ECO:0000259" key="5">
    <source>
        <dbReference type="Pfam" id="PF00916"/>
    </source>
</evidence>
<dbReference type="Pfam" id="PF00916">
    <property type="entry name" value="Sulfate_transp"/>
    <property type="match status" value="1"/>
</dbReference>
<dbReference type="InterPro" id="IPR011547">
    <property type="entry name" value="SLC26A/SulP_dom"/>
</dbReference>
<gene>
    <name evidence="6" type="ORF">KI387_027290</name>
</gene>
<name>A0AA38FYV4_TAXCH</name>
<keyword evidence="4" id="KW-0472">Membrane</keyword>
<proteinExistence type="predicted"/>
<keyword evidence="3" id="KW-1133">Transmembrane helix</keyword>
<evidence type="ECO:0000256" key="2">
    <source>
        <dbReference type="ARBA" id="ARBA00022692"/>
    </source>
</evidence>
<keyword evidence="2" id="KW-0812">Transmembrane</keyword>
<accession>A0AA38FYV4</accession>
<evidence type="ECO:0000256" key="3">
    <source>
        <dbReference type="ARBA" id="ARBA00022989"/>
    </source>
</evidence>
<organism evidence="6 7">
    <name type="scientific">Taxus chinensis</name>
    <name type="common">Chinese yew</name>
    <name type="synonym">Taxus wallichiana var. chinensis</name>
    <dbReference type="NCBI Taxonomy" id="29808"/>
    <lineage>
        <taxon>Eukaryota</taxon>
        <taxon>Viridiplantae</taxon>
        <taxon>Streptophyta</taxon>
        <taxon>Embryophyta</taxon>
        <taxon>Tracheophyta</taxon>
        <taxon>Spermatophyta</taxon>
        <taxon>Pinopsida</taxon>
        <taxon>Pinidae</taxon>
        <taxon>Conifers II</taxon>
        <taxon>Cupressales</taxon>
        <taxon>Taxaceae</taxon>
        <taxon>Taxus</taxon>
    </lineage>
</organism>
<sequence>STFLPRLIYSLLGCSRNLTTQPVSIAFVFLDAIPREEVSPINDSILHFKLGFTATLFTGLFHACLNVL</sequence>
<reference evidence="6 7" key="1">
    <citation type="journal article" date="2021" name="Nat. Plants">
        <title>The Taxus genome provides insights into paclitaxel biosynthesis.</title>
        <authorList>
            <person name="Xiong X."/>
            <person name="Gou J."/>
            <person name="Liao Q."/>
            <person name="Li Y."/>
            <person name="Zhou Q."/>
            <person name="Bi G."/>
            <person name="Li C."/>
            <person name="Du R."/>
            <person name="Wang X."/>
            <person name="Sun T."/>
            <person name="Guo L."/>
            <person name="Liang H."/>
            <person name="Lu P."/>
            <person name="Wu Y."/>
            <person name="Zhang Z."/>
            <person name="Ro D.K."/>
            <person name="Shang Y."/>
            <person name="Huang S."/>
            <person name="Yan J."/>
        </authorList>
    </citation>
    <scope>NUCLEOTIDE SEQUENCE [LARGE SCALE GENOMIC DNA]</scope>
    <source>
        <strain evidence="6">Ta-2019</strain>
    </source>
</reference>
<keyword evidence="7" id="KW-1185">Reference proteome</keyword>
<protein>
    <recommendedName>
        <fullName evidence="5">SLC26A/SulP transporter domain-containing protein</fullName>
    </recommendedName>
</protein>
<evidence type="ECO:0000256" key="1">
    <source>
        <dbReference type="ARBA" id="ARBA00004141"/>
    </source>
</evidence>
<dbReference type="GO" id="GO:0016020">
    <property type="term" value="C:membrane"/>
    <property type="evidence" value="ECO:0007669"/>
    <property type="project" value="UniProtKB-SubCell"/>
</dbReference>
<feature type="non-terminal residue" evidence="6">
    <location>
        <position position="1"/>
    </location>
</feature>
<comment type="caution">
    <text evidence="6">The sequence shown here is derived from an EMBL/GenBank/DDBJ whole genome shotgun (WGS) entry which is preliminary data.</text>
</comment>
<dbReference type="EMBL" id="JAHRHJ020000006">
    <property type="protein sequence ID" value="KAH9312255.1"/>
    <property type="molecule type" value="Genomic_DNA"/>
</dbReference>
<evidence type="ECO:0000256" key="4">
    <source>
        <dbReference type="ARBA" id="ARBA00023136"/>
    </source>
</evidence>
<feature type="non-terminal residue" evidence="6">
    <location>
        <position position="68"/>
    </location>
</feature>
<dbReference type="Proteomes" id="UP000824469">
    <property type="component" value="Unassembled WGS sequence"/>
</dbReference>
<evidence type="ECO:0000313" key="7">
    <source>
        <dbReference type="Proteomes" id="UP000824469"/>
    </source>
</evidence>
<evidence type="ECO:0000313" key="6">
    <source>
        <dbReference type="EMBL" id="KAH9312255.1"/>
    </source>
</evidence>
<feature type="domain" description="SLC26A/SulP transporter" evidence="5">
    <location>
        <begin position="1"/>
        <end position="65"/>
    </location>
</feature>
<comment type="subcellular location">
    <subcellularLocation>
        <location evidence="1">Membrane</location>
        <topology evidence="1">Multi-pass membrane protein</topology>
    </subcellularLocation>
</comment>